<protein>
    <submittedName>
        <fullName evidence="3">Uncharacterized protein</fullName>
    </submittedName>
</protein>
<proteinExistence type="predicted"/>
<organism evidence="3 4">
    <name type="scientific">Protopolystoma xenopodis</name>
    <dbReference type="NCBI Taxonomy" id="117903"/>
    <lineage>
        <taxon>Eukaryota</taxon>
        <taxon>Metazoa</taxon>
        <taxon>Spiralia</taxon>
        <taxon>Lophotrochozoa</taxon>
        <taxon>Platyhelminthes</taxon>
        <taxon>Monogenea</taxon>
        <taxon>Polyopisthocotylea</taxon>
        <taxon>Polystomatidea</taxon>
        <taxon>Polystomatidae</taxon>
        <taxon>Protopolystoma</taxon>
    </lineage>
</organism>
<name>A0A3S5AJL5_9PLAT</name>
<accession>A0A3S5AJL5</accession>
<keyword evidence="2" id="KW-0812">Transmembrane</keyword>
<comment type="caution">
    <text evidence="3">The sequence shown here is derived from an EMBL/GenBank/DDBJ whole genome shotgun (WGS) entry which is preliminary data.</text>
</comment>
<evidence type="ECO:0000313" key="4">
    <source>
        <dbReference type="Proteomes" id="UP000784294"/>
    </source>
</evidence>
<evidence type="ECO:0000256" key="2">
    <source>
        <dbReference type="SAM" id="Phobius"/>
    </source>
</evidence>
<dbReference type="AlphaFoldDB" id="A0A3S5AJL5"/>
<feature type="region of interest" description="Disordered" evidence="1">
    <location>
        <begin position="21"/>
        <end position="43"/>
    </location>
</feature>
<feature type="transmembrane region" description="Helical" evidence="2">
    <location>
        <begin position="53"/>
        <end position="74"/>
    </location>
</feature>
<evidence type="ECO:0000313" key="3">
    <source>
        <dbReference type="EMBL" id="VEL21839.1"/>
    </source>
</evidence>
<gene>
    <name evidence="3" type="ORF">PXEA_LOCUS15279</name>
</gene>
<evidence type="ECO:0000256" key="1">
    <source>
        <dbReference type="SAM" id="MobiDB-lite"/>
    </source>
</evidence>
<dbReference type="Proteomes" id="UP000784294">
    <property type="component" value="Unassembled WGS sequence"/>
</dbReference>
<keyword evidence="4" id="KW-1185">Reference proteome</keyword>
<keyword evidence="2" id="KW-0472">Membrane</keyword>
<reference evidence="3" key="1">
    <citation type="submission" date="2018-11" db="EMBL/GenBank/DDBJ databases">
        <authorList>
            <consortium name="Pathogen Informatics"/>
        </authorList>
    </citation>
    <scope>NUCLEOTIDE SEQUENCE</scope>
</reference>
<keyword evidence="2" id="KW-1133">Transmembrane helix</keyword>
<sequence>MSKSSFETNASLAIRFSLPPKKEATFPSGRQTRHHRIVSSAPQKHSQLNPAAVRLRITLATLLATLYLVGQVLYCQSV</sequence>
<dbReference type="EMBL" id="CAAALY010053392">
    <property type="protein sequence ID" value="VEL21839.1"/>
    <property type="molecule type" value="Genomic_DNA"/>
</dbReference>